<evidence type="ECO:0000313" key="4">
    <source>
        <dbReference type="Proteomes" id="UP000494363"/>
    </source>
</evidence>
<feature type="domain" description="Helix-turn-helix" evidence="2">
    <location>
        <begin position="138"/>
        <end position="187"/>
    </location>
</feature>
<dbReference type="EMBL" id="CADIKH010000122">
    <property type="protein sequence ID" value="CAB3774482.1"/>
    <property type="molecule type" value="Genomic_DNA"/>
</dbReference>
<dbReference type="SUPFAM" id="SSF46955">
    <property type="entry name" value="Putative DNA-binding domain"/>
    <property type="match status" value="1"/>
</dbReference>
<protein>
    <recommendedName>
        <fullName evidence="2">Helix-turn-helix domain-containing protein</fullName>
    </recommendedName>
</protein>
<keyword evidence="4" id="KW-1185">Reference proteome</keyword>
<reference evidence="3 4" key="1">
    <citation type="submission" date="2020-04" db="EMBL/GenBank/DDBJ databases">
        <authorList>
            <person name="De Canck E."/>
        </authorList>
    </citation>
    <scope>NUCLEOTIDE SEQUENCE [LARGE SCALE GENOMIC DNA]</scope>
    <source>
        <strain evidence="3 4">LMG 29542</strain>
    </source>
</reference>
<proteinExistence type="predicted"/>
<dbReference type="InterPro" id="IPR041657">
    <property type="entry name" value="HTH_17"/>
</dbReference>
<evidence type="ECO:0000256" key="1">
    <source>
        <dbReference type="SAM" id="MobiDB-lite"/>
    </source>
</evidence>
<feature type="compositionally biased region" description="Polar residues" evidence="1">
    <location>
        <begin position="1"/>
        <end position="13"/>
    </location>
</feature>
<dbReference type="Pfam" id="PF12728">
    <property type="entry name" value="HTH_17"/>
    <property type="match status" value="1"/>
</dbReference>
<feature type="region of interest" description="Disordered" evidence="1">
    <location>
        <begin position="1"/>
        <end position="25"/>
    </location>
</feature>
<accession>A0A6J5FA05</accession>
<dbReference type="InterPro" id="IPR010093">
    <property type="entry name" value="SinI_DNA-bd"/>
</dbReference>
<organism evidence="3 4">
    <name type="scientific">Paraburkholderia humisilvae</name>
    <dbReference type="NCBI Taxonomy" id="627669"/>
    <lineage>
        <taxon>Bacteria</taxon>
        <taxon>Pseudomonadati</taxon>
        <taxon>Pseudomonadota</taxon>
        <taxon>Betaproteobacteria</taxon>
        <taxon>Burkholderiales</taxon>
        <taxon>Burkholderiaceae</taxon>
        <taxon>Paraburkholderia</taxon>
    </lineage>
</organism>
<evidence type="ECO:0000259" key="2">
    <source>
        <dbReference type="Pfam" id="PF12728"/>
    </source>
</evidence>
<evidence type="ECO:0000313" key="3">
    <source>
        <dbReference type="EMBL" id="CAB3774482.1"/>
    </source>
</evidence>
<dbReference type="InterPro" id="IPR009061">
    <property type="entry name" value="DNA-bd_dom_put_sf"/>
</dbReference>
<dbReference type="Proteomes" id="UP000494363">
    <property type="component" value="Unassembled WGS sequence"/>
</dbReference>
<dbReference type="AlphaFoldDB" id="A0A6J5FA05"/>
<dbReference type="Gene3D" id="1.10.1660.10">
    <property type="match status" value="1"/>
</dbReference>
<name>A0A6J5FA05_9BURK</name>
<dbReference type="NCBIfam" id="TIGR01764">
    <property type="entry name" value="excise"/>
    <property type="match status" value="1"/>
</dbReference>
<sequence>MVTPASRRTSQGRTRPKAPGAGKSLAMPGIDEHLLNRVRSVVCGLSEHLILTLQAEPGLHITDSEWGRLAEVLPPALTTAFVKQFLGAGTSPRKHRALLTHLLAIAELQSLGVPVYATGTPFVPEQTSEAMAADTGDLTSEEAAKLLHVSRTHLNALIDEGKLPSSRTKRGHRRIPRTAVLAYREQTRAVQRQGLVLMTEASERLGLYDDELAGIPVRRKER</sequence>
<dbReference type="GO" id="GO:0003677">
    <property type="term" value="F:DNA binding"/>
    <property type="evidence" value="ECO:0007669"/>
    <property type="project" value="InterPro"/>
</dbReference>
<gene>
    <name evidence="3" type="ORF">LMG29542_07859</name>
</gene>